<dbReference type="Pfam" id="PF00072">
    <property type="entry name" value="Response_reg"/>
    <property type="match status" value="1"/>
</dbReference>
<evidence type="ECO:0000313" key="6">
    <source>
        <dbReference type="EMBL" id="AGW14974.1"/>
    </source>
</evidence>
<dbReference type="Pfam" id="PF13487">
    <property type="entry name" value="HD_5"/>
    <property type="match status" value="1"/>
</dbReference>
<keyword evidence="1" id="KW-0597">Phosphoprotein</keyword>
<dbReference type="InterPro" id="IPR006675">
    <property type="entry name" value="HDIG_dom"/>
</dbReference>
<name>T2GFK8_MEGG1</name>
<dbReference type="NCBIfam" id="TIGR00229">
    <property type="entry name" value="sensory_box"/>
    <property type="match status" value="1"/>
</dbReference>
<dbReference type="NCBIfam" id="TIGR00277">
    <property type="entry name" value="HDIG"/>
    <property type="match status" value="1"/>
</dbReference>
<dbReference type="eggNOG" id="COG3707">
    <property type="taxonomic scope" value="Bacteria"/>
</dbReference>
<dbReference type="InterPro" id="IPR037522">
    <property type="entry name" value="HD_GYP_dom"/>
</dbReference>
<dbReference type="Gene3D" id="1.10.3210.10">
    <property type="entry name" value="Hypothetical protein af1432"/>
    <property type="match status" value="1"/>
</dbReference>
<reference evidence="6 7" key="1">
    <citation type="journal article" date="2013" name="J. Bacteriol.">
        <title>Roles of HynAB and Ech, the only two hydrogenases found in the model sulfate reducer Desulfovibrio gigas.</title>
        <authorList>
            <person name="Morais-Silva F.O."/>
            <person name="Santos C.I."/>
            <person name="Rodrigues R."/>
            <person name="Pereira I.A."/>
            <person name="Rodrigues-Pousada C."/>
        </authorList>
    </citation>
    <scope>NUCLEOTIDE SEQUENCE [LARGE SCALE GENOMIC DNA]</scope>
    <source>
        <strain evidence="7">ATCC 19364 / DSM 1382 / NCIMB 9332 / VKM B-1759</strain>
    </source>
</reference>
<dbReference type="eggNOG" id="COG2206">
    <property type="taxonomic scope" value="Bacteria"/>
</dbReference>
<dbReference type="PROSITE" id="PS51832">
    <property type="entry name" value="HD_GYP"/>
    <property type="match status" value="1"/>
</dbReference>
<dbReference type="KEGG" id="dgg:DGI_3274"/>
<feature type="domain" description="PAC" evidence="4">
    <location>
        <begin position="203"/>
        <end position="261"/>
    </location>
</feature>
<dbReference type="Proteomes" id="UP000016587">
    <property type="component" value="Chromosome"/>
</dbReference>
<dbReference type="Pfam" id="PF08448">
    <property type="entry name" value="PAS_4"/>
    <property type="match status" value="1"/>
</dbReference>
<evidence type="ECO:0000259" key="4">
    <source>
        <dbReference type="PROSITE" id="PS50113"/>
    </source>
</evidence>
<evidence type="ECO:0000259" key="2">
    <source>
        <dbReference type="PROSITE" id="PS50110"/>
    </source>
</evidence>
<evidence type="ECO:0000313" key="7">
    <source>
        <dbReference type="Proteomes" id="UP000016587"/>
    </source>
</evidence>
<dbReference type="CDD" id="cd00077">
    <property type="entry name" value="HDc"/>
    <property type="match status" value="1"/>
</dbReference>
<feature type="modified residue" description="4-aspartylphosphate" evidence="1">
    <location>
        <position position="48"/>
    </location>
</feature>
<dbReference type="InterPro" id="IPR000014">
    <property type="entry name" value="PAS"/>
</dbReference>
<sequence length="457" mass="51066">MVEDEPIVALDIRRRLGHLGYAVVDCVSSGEAAARAAETQHPDLVLMDIMLEGDMDGIDAAAVIRKRANIPVIYLTAFADEETLHRAKITEPFGYIIKPFEDRELETCIQMALFKHKMDARLQRSERWLSTTLRSIGDAVISTDREGRIRFMNPVAEHLCAMPKGHALGQPLQTALRILDENTGEDLGILVDNALRQRRSFCLKESAILVSRKGEERPIDLSASAIVGESPFAEQEGDIHGVVLVFRDMTDARRTEAALKDSVRTLGRTLEEIVAALATTTEKRDPYTAGHQLRVGTIAEAIARDMRLTEDQIQGIRVASLLHDIGKIYIPAEILSKPAMLTIHEMNLMKTHPEVGYDILKGISFPWPVAEMVLQHHERLDGTGYPRGMRADTILMESRIIMVADVVEAMSSHRPYRAALGLDLALEEIEMHAGTRYDPLAVRHCLRLFRERGFAIT</sequence>
<dbReference type="InterPro" id="IPR013656">
    <property type="entry name" value="PAS_4"/>
</dbReference>
<dbReference type="InterPro" id="IPR052020">
    <property type="entry name" value="Cyclic_di-GMP/3'3'-cGAMP_PDE"/>
</dbReference>
<dbReference type="InterPro" id="IPR011006">
    <property type="entry name" value="CheY-like_superfamily"/>
</dbReference>
<keyword evidence="7" id="KW-1185">Reference proteome</keyword>
<dbReference type="GO" id="GO:0000160">
    <property type="term" value="P:phosphorelay signal transduction system"/>
    <property type="evidence" value="ECO:0007669"/>
    <property type="project" value="InterPro"/>
</dbReference>
<dbReference type="PANTHER" id="PTHR45228:SF1">
    <property type="entry name" value="CYCLIC DI-GMP PHOSPHODIESTERASE TM_0186"/>
    <property type="match status" value="1"/>
</dbReference>
<evidence type="ECO:0000259" key="3">
    <source>
        <dbReference type="PROSITE" id="PS50112"/>
    </source>
</evidence>
<dbReference type="PATRIC" id="fig|1121448.10.peg.3228"/>
<evidence type="ECO:0000256" key="1">
    <source>
        <dbReference type="PROSITE-ProRule" id="PRU00169"/>
    </source>
</evidence>
<dbReference type="PROSITE" id="PS50110">
    <property type="entry name" value="RESPONSE_REGULATORY"/>
    <property type="match status" value="1"/>
</dbReference>
<feature type="domain" description="HD-GYP" evidence="5">
    <location>
        <begin position="266"/>
        <end position="457"/>
    </location>
</feature>
<dbReference type="PANTHER" id="PTHR45228">
    <property type="entry name" value="CYCLIC DI-GMP PHOSPHODIESTERASE TM_0186-RELATED"/>
    <property type="match status" value="1"/>
</dbReference>
<dbReference type="EMBL" id="CP006585">
    <property type="protein sequence ID" value="AGW14974.1"/>
    <property type="molecule type" value="Genomic_DNA"/>
</dbReference>
<dbReference type="PROSITE" id="PS50113">
    <property type="entry name" value="PAC"/>
    <property type="match status" value="1"/>
</dbReference>
<dbReference type="PROSITE" id="PS50112">
    <property type="entry name" value="PAS"/>
    <property type="match status" value="1"/>
</dbReference>
<dbReference type="InterPro" id="IPR003607">
    <property type="entry name" value="HD/PDEase_dom"/>
</dbReference>
<dbReference type="InterPro" id="IPR035965">
    <property type="entry name" value="PAS-like_dom_sf"/>
</dbReference>
<dbReference type="Gene3D" id="3.30.450.20">
    <property type="entry name" value="PAS domain"/>
    <property type="match status" value="1"/>
</dbReference>
<protein>
    <submittedName>
        <fullName evidence="6">Putative PAS/PAC sensor protein</fullName>
    </submittedName>
</protein>
<dbReference type="SUPFAM" id="SSF55785">
    <property type="entry name" value="PYP-like sensor domain (PAS domain)"/>
    <property type="match status" value="1"/>
</dbReference>
<dbReference type="HOGENOM" id="CLU_000445_92_10_7"/>
<dbReference type="InterPro" id="IPR000700">
    <property type="entry name" value="PAS-assoc_C"/>
</dbReference>
<accession>T2GFK8</accession>
<dbReference type="InterPro" id="IPR001789">
    <property type="entry name" value="Sig_transdc_resp-reg_receiver"/>
</dbReference>
<proteinExistence type="predicted"/>
<dbReference type="SUPFAM" id="SSF109604">
    <property type="entry name" value="HD-domain/PDEase-like"/>
    <property type="match status" value="1"/>
</dbReference>
<feature type="domain" description="PAS" evidence="3">
    <location>
        <begin position="125"/>
        <end position="198"/>
    </location>
</feature>
<dbReference type="CDD" id="cd00130">
    <property type="entry name" value="PAS"/>
    <property type="match status" value="1"/>
</dbReference>
<reference evidence="7" key="2">
    <citation type="submission" date="2013-07" db="EMBL/GenBank/DDBJ databases">
        <authorList>
            <person name="Morais-Silva F.O."/>
            <person name="Rezende A.M."/>
            <person name="Pimentel C."/>
            <person name="Resende D.M."/>
            <person name="Santos C.I."/>
            <person name="Clemente C."/>
            <person name="de Oliveira L.M."/>
            <person name="da Silva S.M."/>
            <person name="Costa D.A."/>
            <person name="Varela-Raposo A."/>
            <person name="Horacio E.C.A."/>
            <person name="Matos M."/>
            <person name="Flores O."/>
            <person name="Ruiz J.C."/>
            <person name="Rodrigues-Pousada C."/>
        </authorList>
    </citation>
    <scope>NUCLEOTIDE SEQUENCE [LARGE SCALE GENOMIC DNA]</scope>
    <source>
        <strain evidence="7">ATCC 19364 / DSM 1382 / NCIMB 9332 / VKM B-1759</strain>
    </source>
</reference>
<dbReference type="AlphaFoldDB" id="T2GFK8"/>
<dbReference type="STRING" id="1121448.DGI_3274"/>
<dbReference type="SMART" id="SM00448">
    <property type="entry name" value="REC"/>
    <property type="match status" value="1"/>
</dbReference>
<organism evidence="6 7">
    <name type="scientific">Megalodesulfovibrio gigas (strain ATCC 19364 / DSM 1382 / NCIMB 9332 / VKM B-1759)</name>
    <name type="common">Desulfovibrio gigas</name>
    <dbReference type="NCBI Taxonomy" id="1121448"/>
    <lineage>
        <taxon>Bacteria</taxon>
        <taxon>Pseudomonadati</taxon>
        <taxon>Thermodesulfobacteriota</taxon>
        <taxon>Desulfovibrionia</taxon>
        <taxon>Desulfovibrionales</taxon>
        <taxon>Desulfovibrionaceae</taxon>
        <taxon>Megalodesulfovibrio</taxon>
    </lineage>
</organism>
<dbReference type="SMART" id="SM00471">
    <property type="entry name" value="HDc"/>
    <property type="match status" value="1"/>
</dbReference>
<dbReference type="SUPFAM" id="SSF52172">
    <property type="entry name" value="CheY-like"/>
    <property type="match status" value="1"/>
</dbReference>
<evidence type="ECO:0000259" key="5">
    <source>
        <dbReference type="PROSITE" id="PS51832"/>
    </source>
</evidence>
<feature type="domain" description="Response regulatory" evidence="2">
    <location>
        <begin position="1"/>
        <end position="113"/>
    </location>
</feature>
<dbReference type="Gene3D" id="3.40.50.2300">
    <property type="match status" value="1"/>
</dbReference>
<dbReference type="CDD" id="cd17534">
    <property type="entry name" value="REC_DC-like"/>
    <property type="match status" value="1"/>
</dbReference>
<gene>
    <name evidence="6" type="ORF">DGI_3274</name>
</gene>